<feature type="transmembrane region" description="Helical" evidence="2">
    <location>
        <begin position="21"/>
        <end position="38"/>
    </location>
</feature>
<dbReference type="OrthoDB" id="7451966at2"/>
<feature type="region of interest" description="Disordered" evidence="1">
    <location>
        <begin position="39"/>
        <end position="117"/>
    </location>
</feature>
<dbReference type="RefSeq" id="WP_147122674.1">
    <property type="nucleotide sequence ID" value="NZ_VOPY01000002.1"/>
</dbReference>
<keyword evidence="2" id="KW-1133">Transmembrane helix</keyword>
<organism evidence="3 4">
    <name type="scientific">Flavisphingopyxis soli</name>
    <dbReference type="NCBI Taxonomy" id="2601267"/>
    <lineage>
        <taxon>Bacteria</taxon>
        <taxon>Pseudomonadati</taxon>
        <taxon>Pseudomonadota</taxon>
        <taxon>Alphaproteobacteria</taxon>
        <taxon>Sphingomonadales</taxon>
        <taxon>Sphingopyxidaceae</taxon>
        <taxon>Flavisphingopyxis</taxon>
    </lineage>
</organism>
<proteinExistence type="predicted"/>
<evidence type="ECO:0000313" key="4">
    <source>
        <dbReference type="Proteomes" id="UP000321129"/>
    </source>
</evidence>
<reference evidence="3 4" key="1">
    <citation type="submission" date="2019-08" db="EMBL/GenBank/DDBJ databases">
        <title>Sphingorhabdus soil sp. nov., isolated from arctic soil.</title>
        <authorList>
            <person name="Liu Y."/>
        </authorList>
    </citation>
    <scope>NUCLEOTIDE SEQUENCE [LARGE SCALE GENOMIC DNA]</scope>
    <source>
        <strain evidence="3 4">D-2Q-5-6</strain>
    </source>
</reference>
<feature type="compositionally biased region" description="Basic and acidic residues" evidence="1">
    <location>
        <begin position="103"/>
        <end position="117"/>
    </location>
</feature>
<keyword evidence="4" id="KW-1185">Reference proteome</keyword>
<evidence type="ECO:0000256" key="2">
    <source>
        <dbReference type="SAM" id="Phobius"/>
    </source>
</evidence>
<sequence>MALERQETETQETTRRLQMGGLGLFVVLLMISIAGLMGERDGVDRPTDPTDAANGLDMTASNEPLVDLGVQPPLKETGTQNDVTPVPPPATQPNSAPQVVPDLRPDPELERAKRQNQ</sequence>
<protein>
    <submittedName>
        <fullName evidence="3">Uncharacterized protein</fullName>
    </submittedName>
</protein>
<evidence type="ECO:0000256" key="1">
    <source>
        <dbReference type="SAM" id="MobiDB-lite"/>
    </source>
</evidence>
<gene>
    <name evidence="3" type="ORF">FSZ31_07000</name>
</gene>
<comment type="caution">
    <text evidence="3">The sequence shown here is derived from an EMBL/GenBank/DDBJ whole genome shotgun (WGS) entry which is preliminary data.</text>
</comment>
<keyword evidence="2" id="KW-0472">Membrane</keyword>
<dbReference type="Proteomes" id="UP000321129">
    <property type="component" value="Unassembled WGS sequence"/>
</dbReference>
<dbReference type="EMBL" id="VOPY01000002">
    <property type="protein sequence ID" value="TXC68721.1"/>
    <property type="molecule type" value="Genomic_DNA"/>
</dbReference>
<name>A0A5C6U982_9SPHN</name>
<dbReference type="AlphaFoldDB" id="A0A5C6U982"/>
<feature type="compositionally biased region" description="Basic and acidic residues" evidence="1">
    <location>
        <begin position="39"/>
        <end position="48"/>
    </location>
</feature>
<evidence type="ECO:0000313" key="3">
    <source>
        <dbReference type="EMBL" id="TXC68721.1"/>
    </source>
</evidence>
<keyword evidence="2" id="KW-0812">Transmembrane</keyword>
<accession>A0A5C6U982</accession>